<protein>
    <submittedName>
        <fullName evidence="5">KxYKxGKxW signal peptide domain-containing protein</fullName>
    </submittedName>
</protein>
<accession>A0ABT3E4E5</accession>
<dbReference type="InterPro" id="IPR020840">
    <property type="entry name" value="Extracell_matrix-bd_GA"/>
</dbReference>
<dbReference type="RefSeq" id="WP_213409710.1">
    <property type="nucleotide sequence ID" value="NZ_CP074441.1"/>
</dbReference>
<dbReference type="InterPro" id="IPR002988">
    <property type="entry name" value="GA_module"/>
</dbReference>
<dbReference type="Gene3D" id="1.20.5.420">
    <property type="entry name" value="Immunoglobulin FC, subunit C"/>
    <property type="match status" value="2"/>
</dbReference>
<dbReference type="Proteomes" id="UP001526225">
    <property type="component" value="Unassembled WGS sequence"/>
</dbReference>
<dbReference type="Pfam" id="PF19258">
    <property type="entry name" value="KxYKxGKxW_sig"/>
    <property type="match status" value="1"/>
</dbReference>
<reference evidence="5 6" key="1">
    <citation type="submission" date="2022-10" db="EMBL/GenBank/DDBJ databases">
        <title>Weissella fermenti sp. nov., isolated from fermented cabbage.</title>
        <authorList>
            <person name="Lee J.K."/>
            <person name="Baek J.H."/>
            <person name="Choi D.G."/>
            <person name="Kim J.M."/>
            <person name="Jeon C.O."/>
        </authorList>
    </citation>
    <scope>NUCLEOTIDE SEQUENCE [LARGE SCALE GENOMIC DNA]</scope>
    <source>
        <strain evidence="5 6">KACC 18534</strain>
    </source>
</reference>
<feature type="domain" description="Extracellular matrix-binding protein ebh GA module" evidence="4">
    <location>
        <begin position="903"/>
        <end position="959"/>
    </location>
</feature>
<dbReference type="InterPro" id="IPR022263">
    <property type="entry name" value="KxYKxGKxW"/>
</dbReference>
<keyword evidence="2" id="KW-0175">Coiled coil</keyword>
<evidence type="ECO:0000313" key="5">
    <source>
        <dbReference type="EMBL" id="MCW0953294.1"/>
    </source>
</evidence>
<name>A0ABT3E4E5_9LACO</name>
<feature type="region of interest" description="Disordered" evidence="3">
    <location>
        <begin position="54"/>
        <end position="95"/>
    </location>
</feature>
<organism evidence="5 6">
    <name type="scientific">Weissella ceti</name>
    <dbReference type="NCBI Taxonomy" id="759620"/>
    <lineage>
        <taxon>Bacteria</taxon>
        <taxon>Bacillati</taxon>
        <taxon>Bacillota</taxon>
        <taxon>Bacilli</taxon>
        <taxon>Lactobacillales</taxon>
        <taxon>Lactobacillaceae</taxon>
        <taxon>Weissella</taxon>
    </lineage>
</organism>
<evidence type="ECO:0000256" key="2">
    <source>
        <dbReference type="SAM" id="Coils"/>
    </source>
</evidence>
<proteinExistence type="predicted"/>
<feature type="domain" description="Extracellular matrix-binding protein ebh GA module" evidence="4">
    <location>
        <begin position="622"/>
        <end position="679"/>
    </location>
</feature>
<keyword evidence="1" id="KW-0732">Signal</keyword>
<sequence>MNKNMLKKPEVTKTNFKMYKDGKHWVFAGLMLLTVPMALMGSLEVSAAETEKKVTSATASAGDEADTVKMPSIESPSLKEETTSESTEDAVTPTYTENVQPMLAISKADALARLEKFTYLTSEQKKTYADRINNAGVILGNSVDWIIEQAEATNTIRSYDNIKDYFALLESQVNRGTSSGAMSLNMITQRAKAMSEIRALNVPEGETLINIVKDEAAVTATVDNQVDKAKRLKSLRALPNLTEADKTKFAKEIMDEKADSAHLVTTKSNVANSIRGNAGLDDAKDKNGLITLLDTVDPALVQKRADAIAGIRTAEHLDVSDVTNLRVKMINATDQNLQLFIDQGTSVNKIRGNQSLTNDDKNKLANQILSSSKSGDITFTNQKASDITDIRDNKTLTTADQDALVKLIVDGVSSNSIKLSNQKASEMTKVRNMKNLTDAEKSQLNAAISAAKTVAEVTELGSKAAAMDEIRGRKITDNEKNTLNEGVFKAVEGSGLPILGWGKVTVDEQVGAAKGKATMVEEVRGMQNLTQTEKNVISKTIMEAGSKDVADFEMERAKYINALRGMDALTDADKNTLATQMMNAKDSLDLKFAKQKAEKVQNARKNYNKLTPQQMEKFATDLKNSKTVLGYELVDKKASSVNEINGMDALTQSEKNVFIKELQAADSQSKVQNILDRANKLHEEMKAIGGSKLDLDITNDVKVKYPQTDRNIKLESLSVRYIQKNQETNKDGRVMLNAHVRVPWGLNIQQLISNEGVYLQIPHTLGTDFEVEFIQNGQKQKVKWDPAGGTWRMETGGMLIVSGDEDLEIRVSFKPKKLEKSDFLTIGYERQKNIIDTWLTGGINDQIIIEFGDAAEDINNLHDANQGVDKITEEAVTEEEKKDAQDLRDELDEITNSEDLKDFLDKIEKLQEVKDAKDKAKETLDNLHNLSKEEKDAFLDQINKGTNLEEIQRIVDEAKAKDAQNLAEAQKEANDAIQYFAQSN</sequence>
<feature type="coiled-coil region" evidence="2">
    <location>
        <begin position="877"/>
        <end position="937"/>
    </location>
</feature>
<keyword evidence="6" id="KW-1185">Reference proteome</keyword>
<comment type="caution">
    <text evidence="5">The sequence shown here is derived from an EMBL/GenBank/DDBJ whole genome shotgun (WGS) entry which is preliminary data.</text>
</comment>
<dbReference type="Pfam" id="PF01468">
    <property type="entry name" value="GA"/>
    <property type="match status" value="5"/>
</dbReference>
<evidence type="ECO:0000256" key="1">
    <source>
        <dbReference type="ARBA" id="ARBA00022729"/>
    </source>
</evidence>
<gene>
    <name evidence="5" type="ORF">OIT44_04290</name>
</gene>
<evidence type="ECO:0000259" key="4">
    <source>
        <dbReference type="SMART" id="SM00844"/>
    </source>
</evidence>
<dbReference type="EMBL" id="JAOZFE010000003">
    <property type="protein sequence ID" value="MCW0953294.1"/>
    <property type="molecule type" value="Genomic_DNA"/>
</dbReference>
<dbReference type="NCBIfam" id="TIGR03715">
    <property type="entry name" value="KxYKxGKxW"/>
    <property type="match status" value="1"/>
</dbReference>
<evidence type="ECO:0000313" key="6">
    <source>
        <dbReference type="Proteomes" id="UP001526225"/>
    </source>
</evidence>
<dbReference type="SMART" id="SM00844">
    <property type="entry name" value="GA"/>
    <property type="match status" value="2"/>
</dbReference>
<evidence type="ECO:0000256" key="3">
    <source>
        <dbReference type="SAM" id="MobiDB-lite"/>
    </source>
</evidence>
<dbReference type="Gene3D" id="1.20.120.1850">
    <property type="entry name" value="Ebh helix bundles repeating unit (S and A modules)"/>
    <property type="match status" value="1"/>
</dbReference>